<dbReference type="EMBL" id="BAABFX010000033">
    <property type="protein sequence ID" value="GAA4399258.1"/>
    <property type="molecule type" value="Genomic_DNA"/>
</dbReference>
<gene>
    <name evidence="7" type="ORF">GCM10023153_25170</name>
</gene>
<keyword evidence="8" id="KW-1185">Reference proteome</keyword>
<sequence length="139" mass="14588">MASPKRFAAIAAVYQAVRVAIRPGGPSLGERAGAFPRLVRAAITGEYTAISKGRLALMVAALAYIVSPLDLIPEFVLLAGLADDALVMAWLATQFVEETEAFLEWELAQVSPAYAASSGHAFPGGSSSTSHTVRGDVIR</sequence>
<evidence type="ECO:0000256" key="4">
    <source>
        <dbReference type="ARBA" id="ARBA00023136"/>
    </source>
</evidence>
<evidence type="ECO:0000256" key="1">
    <source>
        <dbReference type="ARBA" id="ARBA00004127"/>
    </source>
</evidence>
<evidence type="ECO:0000259" key="6">
    <source>
        <dbReference type="Pfam" id="PF06803"/>
    </source>
</evidence>
<evidence type="ECO:0000256" key="2">
    <source>
        <dbReference type="ARBA" id="ARBA00022692"/>
    </source>
</evidence>
<comment type="caution">
    <text evidence="7">The sequence shown here is derived from an EMBL/GenBank/DDBJ whole genome shotgun (WGS) entry which is preliminary data.</text>
</comment>
<keyword evidence="2" id="KW-0812">Transmembrane</keyword>
<protein>
    <recommendedName>
        <fullName evidence="6">DUF1232 domain-containing protein</fullName>
    </recommendedName>
</protein>
<dbReference type="Proteomes" id="UP001500390">
    <property type="component" value="Unassembled WGS sequence"/>
</dbReference>
<evidence type="ECO:0000256" key="3">
    <source>
        <dbReference type="ARBA" id="ARBA00022989"/>
    </source>
</evidence>
<dbReference type="RefSeq" id="WP_159899839.1">
    <property type="nucleotide sequence ID" value="NZ_BAABFX010000033.1"/>
</dbReference>
<feature type="domain" description="DUF1232" evidence="6">
    <location>
        <begin position="55"/>
        <end position="90"/>
    </location>
</feature>
<reference evidence="8" key="1">
    <citation type="journal article" date="2019" name="Int. J. Syst. Evol. Microbiol.">
        <title>The Global Catalogue of Microorganisms (GCM) 10K type strain sequencing project: providing services to taxonomists for standard genome sequencing and annotation.</title>
        <authorList>
            <consortium name="The Broad Institute Genomics Platform"/>
            <consortium name="The Broad Institute Genome Sequencing Center for Infectious Disease"/>
            <person name="Wu L."/>
            <person name="Ma J."/>
        </authorList>
    </citation>
    <scope>NUCLEOTIDE SEQUENCE [LARGE SCALE GENOMIC DNA]</scope>
    <source>
        <strain evidence="8">JCM 17738</strain>
    </source>
</reference>
<accession>A0ABP8K2A6</accession>
<evidence type="ECO:0000256" key="5">
    <source>
        <dbReference type="SAM" id="MobiDB-lite"/>
    </source>
</evidence>
<feature type="region of interest" description="Disordered" evidence="5">
    <location>
        <begin position="119"/>
        <end position="139"/>
    </location>
</feature>
<keyword evidence="3" id="KW-1133">Transmembrane helix</keyword>
<comment type="subcellular location">
    <subcellularLocation>
        <location evidence="1">Endomembrane system</location>
        <topology evidence="1">Multi-pass membrane protein</topology>
    </subcellularLocation>
</comment>
<keyword evidence="4" id="KW-0472">Membrane</keyword>
<name>A0ABP8K2A6_9MICO</name>
<proteinExistence type="predicted"/>
<evidence type="ECO:0000313" key="8">
    <source>
        <dbReference type="Proteomes" id="UP001500390"/>
    </source>
</evidence>
<evidence type="ECO:0000313" key="7">
    <source>
        <dbReference type="EMBL" id="GAA4399258.1"/>
    </source>
</evidence>
<dbReference type="Pfam" id="PF06803">
    <property type="entry name" value="DUF1232"/>
    <property type="match status" value="1"/>
</dbReference>
<organism evidence="7 8">
    <name type="scientific">Ornithinibacter aureus</name>
    <dbReference type="NCBI Taxonomy" id="622664"/>
    <lineage>
        <taxon>Bacteria</taxon>
        <taxon>Bacillati</taxon>
        <taxon>Actinomycetota</taxon>
        <taxon>Actinomycetes</taxon>
        <taxon>Micrococcales</taxon>
        <taxon>Intrasporangiaceae</taxon>
        <taxon>Ornithinibacter</taxon>
    </lineage>
</organism>
<dbReference type="InterPro" id="IPR010652">
    <property type="entry name" value="DUF1232"/>
</dbReference>